<evidence type="ECO:0000313" key="2">
    <source>
        <dbReference type="EMBL" id="GAA5798514.1"/>
    </source>
</evidence>
<comment type="similarity">
    <text evidence="1">Belongs to the sel-1 family.</text>
</comment>
<comment type="caution">
    <text evidence="2">The sequence shown here is derived from an EMBL/GenBank/DDBJ whole genome shotgun (WGS) entry which is preliminary data.</text>
</comment>
<sequence>MKIVYTIDGICLSYIAFDSNVTVPFYFLYYLDFPNPGDRDVYCGIQEINKGNYQEAQKYFEKGSNYDNEYASLFNALHYYTGFGFAKRDPSKAMNLFKKIALEWNNPVAQYLVGIMYTEGDQGICRHEKKGAKWLFLAAENNWSDAMSFLGFCYDKAILFKQDVQKSIEWFQKVAQKDDSETEPIEDGILYLFGNKEFELRLEEEEISFIKENVDEGVYSPGHYLGPLRNPVMAEWGERLNTGIWSMLTNKKSRGVVLSQIIIGSLCRQNDDGPKSAYFFKKAAKNGSAIGCMFTASAYEHGIGGLVQDYKEALKWYKVALEVHLEMEAAYCIGVFYGSAKGVKKDCRVALEYFTLSVSKNDHGCAYFIIAEIYEEGIDGVSQDYLLARRNFEKAFDCGQVDAAFSLARFYREGLGGIFHHKKYAIKWLSLAAENNWADAMALLGLCYQKGALFKRDFQKAEKWFQKVARKDNSETEPIENGIFYLLVNKDFELCLEEKDINIIKAIVDQEVYSPRHYLDRSRNPTMAEWCQKLFYTSIWSMLTNKKSRGVVTSQELIGYMYRTTKAEKNGSAVGCMLTANAYEYGASGIKDYKEALKWYKVALEAHLEIEAAYYIGTFYGNAKGVKRDCKVALEHFTLRVSGNDNGRAYLNMGIIYEDGKDGIPQDYILARQNFEKAFDCGQADDTFSLARLYGEGLGGIEDQKKSEEWTMKAITAKSLLDLTPPGLFPFRDETILFQS</sequence>
<evidence type="ECO:0008006" key="4">
    <source>
        <dbReference type="Google" id="ProtNLM"/>
    </source>
</evidence>
<keyword evidence="3" id="KW-1185">Reference proteome</keyword>
<dbReference type="SUPFAM" id="SSF81901">
    <property type="entry name" value="HCP-like"/>
    <property type="match status" value="3"/>
</dbReference>
<dbReference type="Proteomes" id="UP001476247">
    <property type="component" value="Unassembled WGS sequence"/>
</dbReference>
<dbReference type="InterPro" id="IPR011990">
    <property type="entry name" value="TPR-like_helical_dom_sf"/>
</dbReference>
<dbReference type="PANTHER" id="PTHR11102:SF160">
    <property type="entry name" value="ERAD-ASSOCIATED E3 UBIQUITIN-PROTEIN LIGASE COMPONENT HRD3"/>
    <property type="match status" value="1"/>
</dbReference>
<dbReference type="InterPro" id="IPR006597">
    <property type="entry name" value="Sel1-like"/>
</dbReference>
<gene>
    <name evidence="2" type="ORF">HPULCUR_003918</name>
</gene>
<accession>A0ABP9XUP8</accession>
<name>A0ABP9XUP8_9FUNG</name>
<organism evidence="2 3">
    <name type="scientific">Helicostylum pulchrum</name>
    <dbReference type="NCBI Taxonomy" id="562976"/>
    <lineage>
        <taxon>Eukaryota</taxon>
        <taxon>Fungi</taxon>
        <taxon>Fungi incertae sedis</taxon>
        <taxon>Mucoromycota</taxon>
        <taxon>Mucoromycotina</taxon>
        <taxon>Mucoromycetes</taxon>
        <taxon>Mucorales</taxon>
        <taxon>Mucorineae</taxon>
        <taxon>Mucoraceae</taxon>
        <taxon>Helicostylum</taxon>
    </lineage>
</organism>
<proteinExistence type="inferred from homology"/>
<evidence type="ECO:0000256" key="1">
    <source>
        <dbReference type="ARBA" id="ARBA00038101"/>
    </source>
</evidence>
<dbReference type="Gene3D" id="1.25.40.10">
    <property type="entry name" value="Tetratricopeptide repeat domain"/>
    <property type="match status" value="3"/>
</dbReference>
<protein>
    <recommendedName>
        <fullName evidence="4">Beta-lactamase</fullName>
    </recommendedName>
</protein>
<evidence type="ECO:0000313" key="3">
    <source>
        <dbReference type="Proteomes" id="UP001476247"/>
    </source>
</evidence>
<dbReference type="EMBL" id="BAABUJ010000010">
    <property type="protein sequence ID" value="GAA5798514.1"/>
    <property type="molecule type" value="Genomic_DNA"/>
</dbReference>
<dbReference type="InterPro" id="IPR050767">
    <property type="entry name" value="Sel1_AlgK"/>
</dbReference>
<dbReference type="PANTHER" id="PTHR11102">
    <property type="entry name" value="SEL-1-LIKE PROTEIN"/>
    <property type="match status" value="1"/>
</dbReference>
<dbReference type="Pfam" id="PF08238">
    <property type="entry name" value="Sel1"/>
    <property type="match status" value="14"/>
</dbReference>
<dbReference type="SMART" id="SM00671">
    <property type="entry name" value="SEL1"/>
    <property type="match status" value="13"/>
</dbReference>
<reference evidence="2 3" key="1">
    <citation type="submission" date="2024-04" db="EMBL/GenBank/DDBJ databases">
        <title>genome sequences of Mucor flavus KT1a and Helicostylum pulchrum KT1b strains isolation_sourced from the surface of a dry-aged beef.</title>
        <authorList>
            <person name="Toyotome T."/>
            <person name="Hosono M."/>
            <person name="Torimaru M."/>
            <person name="Fukuda K."/>
            <person name="Mikami N."/>
        </authorList>
    </citation>
    <scope>NUCLEOTIDE SEQUENCE [LARGE SCALE GENOMIC DNA]</scope>
    <source>
        <strain evidence="2 3">KT1b</strain>
    </source>
</reference>